<keyword evidence="5" id="KW-1185">Reference proteome</keyword>
<feature type="domain" description="SESTD1-like spectrin repeats region" evidence="3">
    <location>
        <begin position="456"/>
        <end position="559"/>
    </location>
</feature>
<dbReference type="GO" id="GO:0080025">
    <property type="term" value="F:phosphatidylinositol-3,5-bisphosphate binding"/>
    <property type="evidence" value="ECO:0007669"/>
    <property type="project" value="TreeGrafter"/>
</dbReference>
<feature type="compositionally biased region" description="Low complexity" evidence="2">
    <location>
        <begin position="855"/>
        <end position="888"/>
    </location>
</feature>
<feature type="compositionally biased region" description="Basic and acidic residues" evidence="2">
    <location>
        <begin position="961"/>
        <end position="971"/>
    </location>
</feature>
<dbReference type="OrthoDB" id="2152335at2759"/>
<evidence type="ECO:0000313" key="5">
    <source>
        <dbReference type="Proteomes" id="UP001652621"/>
    </source>
</evidence>
<dbReference type="eggNOG" id="KOG4240">
    <property type="taxonomic scope" value="Eukaryota"/>
</dbReference>
<protein>
    <submittedName>
        <fullName evidence="6">Uncharacterized protein LOC101897834</fullName>
    </submittedName>
</protein>
<organism evidence="4">
    <name type="scientific">Musca domestica</name>
    <name type="common">House fly</name>
    <dbReference type="NCBI Taxonomy" id="7370"/>
    <lineage>
        <taxon>Eukaryota</taxon>
        <taxon>Metazoa</taxon>
        <taxon>Ecdysozoa</taxon>
        <taxon>Arthropoda</taxon>
        <taxon>Hexapoda</taxon>
        <taxon>Insecta</taxon>
        <taxon>Pterygota</taxon>
        <taxon>Neoptera</taxon>
        <taxon>Endopterygota</taxon>
        <taxon>Diptera</taxon>
        <taxon>Brachycera</taxon>
        <taxon>Muscomorpha</taxon>
        <taxon>Muscoidea</taxon>
        <taxon>Muscidae</taxon>
        <taxon>Musca</taxon>
    </lineage>
</organism>
<accession>A0A1I8MYV2</accession>
<evidence type="ECO:0000313" key="6">
    <source>
        <dbReference type="RefSeq" id="XP_005190816.1"/>
    </source>
</evidence>
<dbReference type="KEGG" id="mde:101897834"/>
<reference evidence="4" key="1">
    <citation type="submission" date="2020-05" db="UniProtKB">
        <authorList>
            <consortium name="EnsemblMetazoa"/>
        </authorList>
    </citation>
    <scope>IDENTIFICATION</scope>
    <source>
        <strain evidence="4">Aabys</strain>
    </source>
</reference>
<dbReference type="STRING" id="7370.A0A1I8MYV2"/>
<feature type="region of interest" description="Disordered" evidence="2">
    <location>
        <begin position="937"/>
        <end position="982"/>
    </location>
</feature>
<feature type="compositionally biased region" description="Low complexity" evidence="2">
    <location>
        <begin position="1142"/>
        <end position="1166"/>
    </location>
</feature>
<dbReference type="GO" id="GO:0010314">
    <property type="term" value="F:phosphatidylinositol-5-phosphate binding"/>
    <property type="evidence" value="ECO:0007669"/>
    <property type="project" value="TreeGrafter"/>
</dbReference>
<dbReference type="GO" id="GO:0043325">
    <property type="term" value="F:phosphatidylinositol-3,4-bisphosphate binding"/>
    <property type="evidence" value="ECO:0007669"/>
    <property type="project" value="TreeGrafter"/>
</dbReference>
<dbReference type="GO" id="GO:0032266">
    <property type="term" value="F:phosphatidylinositol-3-phosphate binding"/>
    <property type="evidence" value="ECO:0007669"/>
    <property type="project" value="TreeGrafter"/>
</dbReference>
<feature type="region of interest" description="Disordered" evidence="2">
    <location>
        <begin position="718"/>
        <end position="747"/>
    </location>
</feature>
<evidence type="ECO:0000256" key="1">
    <source>
        <dbReference type="ARBA" id="ARBA00022737"/>
    </source>
</evidence>
<dbReference type="Pfam" id="PF24915">
    <property type="entry name" value="Spectrin_SESTD1"/>
    <property type="match status" value="1"/>
</dbReference>
<dbReference type="GeneID" id="101897834"/>
<feature type="compositionally biased region" description="Polar residues" evidence="2">
    <location>
        <begin position="1024"/>
        <end position="1040"/>
    </location>
</feature>
<gene>
    <name evidence="4" type="primary">101897834</name>
    <name evidence="6" type="synonym">LOC101897834</name>
</gene>
<feature type="region of interest" description="Disordered" evidence="2">
    <location>
        <begin position="235"/>
        <end position="268"/>
    </location>
</feature>
<dbReference type="GO" id="GO:0005546">
    <property type="term" value="F:phosphatidylinositol-4,5-bisphosphate binding"/>
    <property type="evidence" value="ECO:0007669"/>
    <property type="project" value="TreeGrafter"/>
</dbReference>
<feature type="region of interest" description="Disordered" evidence="2">
    <location>
        <begin position="855"/>
        <end position="889"/>
    </location>
</feature>
<keyword evidence="1" id="KW-0677">Repeat</keyword>
<evidence type="ECO:0000256" key="2">
    <source>
        <dbReference type="SAM" id="MobiDB-lite"/>
    </source>
</evidence>
<dbReference type="PANTHER" id="PTHR46607">
    <property type="entry name" value="SEC14 DOMAIN AND SPECTRIN REPEAT-CONTAINING PROTEIN 1"/>
    <property type="match status" value="1"/>
</dbReference>
<dbReference type="GO" id="GO:0070273">
    <property type="term" value="F:phosphatidylinositol-4-phosphate binding"/>
    <property type="evidence" value="ECO:0007669"/>
    <property type="project" value="TreeGrafter"/>
</dbReference>
<sequence length="1190" mass="132799">MEEDVLNALQSRTAYLPGSFDRDGKIIFIVNVINDLQSWQRKCLELSAAYLRRSLSDVILQKGIAVIVDAQKTTARITRQHARYIYNLFEGLKVSLYLVKSEGFWEKHVETCTKGQGKGEPIVLSKARLTKFFDLSSLPEELGGTLQFNYDVWLQQRKSVEEFIKFYDDCLKSMENYHKLLQGNKSIRPTEADVELKKNAQQHATVQCNIETVIAMGNRILTRFNEIYAPTAPFPTTTTTSTMPSANATTTTSNKTKAKPTPTNTTTSTAAAATTTLDYEAATAVAASVVHTPATAASTTTSPMHKLPLPPDLNCERARIEMRLNEIEKRQTDVRTAWLELLQSVREAREVAHLEEGVAFVTNWILNTAEQKLNRQTSIGCDVKACEQLRAAHDKLELECRETYGFYAELLYKIDSYAGNKDTPGYRDLLPQKEFMQFVCRSFATRLERRRNILITSLRFYRLVSEYFERTTEVFESLVMGSGNKIEDLSAATSTLQKLKSSQQSLAAIERELIKDGEKLSDILSMPVKDALGRDLHIDYSDDIYNIREILDTTLARRKIFSDSVELQKLTLEQLTHIFTYEQDARMAIKWLDDLYNVMIKCHSHVGCNIHEIQVQKDELQTFQETGKSIFQYGCQLLEASQTLRTTCKLEISEALQMQQQLEKTWHSLQAISQEHMTRLRVSAVFHRSVEDYCQQLMDLRRTLRTMLQEQQLQLLQQQRSSSSGVSSESASPQPSSTTSTMTRNMTTSSPCMLLHSRQLSRKAMAAASRKTNERTATTTTLLKDCGAALAEKALNQQSELLRKYLVEREKLLVEVGRMVRLGRLLKTRLKEPFVLDAATGKSVVIEDLPSEITAPSPSMESSISGSSNNTNSTITTTTTGTMDSTTTRLATDPTKIVVQPVGSNGLACSAITGKLTDIAEVAESLDSVIRDIQENSQRAEVESNATSPRDKKLGTLRSTSSEDWHSRSTEDDSFVTASEGRTSSYMSCNKSSFDYSEGNDSTLAFDMPDVNSPFNMSFDESEQSFISAQQDTNKTPTKLSDSGDGPLDEEDLEDPSSLADIEDLHSESVTPTPAETEELYVDSIPIESETELEVSGIVDAPTMDVLTECAAPPLSVTPEVSSSSCSKQCQTHDDDADNDDASATTSSANNSQSSTNTLNTNSNATKPNAAWRRSKYYENITKQTIKGFL</sequence>
<dbReference type="Gene3D" id="1.20.58.60">
    <property type="match status" value="2"/>
</dbReference>
<reference evidence="6" key="2">
    <citation type="submission" date="2025-04" db="UniProtKB">
        <authorList>
            <consortium name="RefSeq"/>
        </authorList>
    </citation>
    <scope>IDENTIFICATION</scope>
    <source>
        <strain evidence="6">Aabys</strain>
    </source>
</reference>
<proteinExistence type="predicted"/>
<dbReference type="VEuPathDB" id="VectorBase:MDOA009815"/>
<dbReference type="Proteomes" id="UP001652621">
    <property type="component" value="Unplaced"/>
</dbReference>
<dbReference type="PANTHER" id="PTHR46607:SF1">
    <property type="entry name" value="SEC14 DOMAIN AND SPECTRIN REPEAT-CONTAINING PROTEIN 1"/>
    <property type="match status" value="1"/>
</dbReference>
<name>A0A1I8MYV2_MUSDO</name>
<evidence type="ECO:0000259" key="3">
    <source>
        <dbReference type="Pfam" id="PF24915"/>
    </source>
</evidence>
<dbReference type="SUPFAM" id="SSF46966">
    <property type="entry name" value="Spectrin repeat"/>
    <property type="match status" value="2"/>
</dbReference>
<evidence type="ECO:0000313" key="4">
    <source>
        <dbReference type="EnsemblMetazoa" id="MDOA009815-PA"/>
    </source>
</evidence>
<feature type="region of interest" description="Disordered" evidence="2">
    <location>
        <begin position="1015"/>
        <end position="1079"/>
    </location>
</feature>
<dbReference type="VEuPathDB" id="VectorBase:MDOMA2_013483"/>
<dbReference type="InterPro" id="IPR056804">
    <property type="entry name" value="Spectrin_SESTD1"/>
</dbReference>
<dbReference type="EnsemblMetazoa" id="MDOA009815-RA">
    <property type="protein sequence ID" value="MDOA009815-PA"/>
    <property type="gene ID" value="MDOA009815"/>
</dbReference>
<dbReference type="AlphaFoldDB" id="A0A1I8MYV2"/>
<feature type="region of interest" description="Disordered" evidence="2">
    <location>
        <begin position="1115"/>
        <end position="1174"/>
    </location>
</feature>
<dbReference type="RefSeq" id="XP_005190816.1">
    <property type="nucleotide sequence ID" value="XM_005190759.3"/>
</dbReference>